<evidence type="ECO:0000259" key="9">
    <source>
        <dbReference type="Pfam" id="PF02771"/>
    </source>
</evidence>
<evidence type="ECO:0000256" key="4">
    <source>
        <dbReference type="ARBA" id="ARBA00022827"/>
    </source>
</evidence>
<accession>A0A3T0EB18</accession>
<dbReference type="EMBL" id="CP018911">
    <property type="protein sequence ID" value="AZU04356.1"/>
    <property type="molecule type" value="Genomic_DNA"/>
</dbReference>
<dbReference type="KEGG" id="gak:X907_1827"/>
<evidence type="ECO:0000256" key="6">
    <source>
        <dbReference type="RuleBase" id="RU362125"/>
    </source>
</evidence>
<dbReference type="InterPro" id="IPR013786">
    <property type="entry name" value="AcylCoA_DH/ox_N"/>
</dbReference>
<evidence type="ECO:0000256" key="3">
    <source>
        <dbReference type="ARBA" id="ARBA00022630"/>
    </source>
</evidence>
<dbReference type="GO" id="GO:0050660">
    <property type="term" value="F:flavin adenine dinucleotide binding"/>
    <property type="evidence" value="ECO:0007669"/>
    <property type="project" value="InterPro"/>
</dbReference>
<evidence type="ECO:0000313" key="10">
    <source>
        <dbReference type="EMBL" id="AZU04356.1"/>
    </source>
</evidence>
<dbReference type="RefSeq" id="WP_127567233.1">
    <property type="nucleotide sequence ID" value="NZ_BMFB01000003.1"/>
</dbReference>
<evidence type="ECO:0000256" key="5">
    <source>
        <dbReference type="ARBA" id="ARBA00023002"/>
    </source>
</evidence>
<keyword evidence="3 6" id="KW-0285">Flavoprotein</keyword>
<dbReference type="Pfam" id="PF02771">
    <property type="entry name" value="Acyl-CoA_dh_N"/>
    <property type="match status" value="1"/>
</dbReference>
<evidence type="ECO:0000256" key="2">
    <source>
        <dbReference type="ARBA" id="ARBA00009347"/>
    </source>
</evidence>
<proteinExistence type="inferred from homology"/>
<keyword evidence="4 6" id="KW-0274">FAD</keyword>
<evidence type="ECO:0000259" key="7">
    <source>
        <dbReference type="Pfam" id="PF00441"/>
    </source>
</evidence>
<dbReference type="Pfam" id="PF00441">
    <property type="entry name" value="Acyl-CoA_dh_1"/>
    <property type="match status" value="1"/>
</dbReference>
<protein>
    <submittedName>
        <fullName evidence="10">Acyl-CoA dehydrogenase domain-containing protein</fullName>
    </submittedName>
</protein>
<keyword evidence="5 6" id="KW-0560">Oxidoreductase</keyword>
<evidence type="ECO:0000313" key="11">
    <source>
        <dbReference type="Proteomes" id="UP000286954"/>
    </source>
</evidence>
<reference evidence="10 11" key="1">
    <citation type="submission" date="2016-12" db="EMBL/GenBank/DDBJ databases">
        <title>The genome of dimorphic prosthecate Glycocaulis alkaliphilus 6b-8t, isolated from crude oil dictates its adaptability in petroleum environments.</title>
        <authorList>
            <person name="Wu X.-L."/>
            <person name="Geng S."/>
        </authorList>
    </citation>
    <scope>NUCLEOTIDE SEQUENCE [LARGE SCALE GENOMIC DNA]</scope>
    <source>
        <strain evidence="10 11">6B-8</strain>
    </source>
</reference>
<feature type="domain" description="Acyl-CoA dehydrogenase/oxidase N-terminal" evidence="9">
    <location>
        <begin position="6"/>
        <end position="120"/>
    </location>
</feature>
<dbReference type="Gene3D" id="2.40.110.10">
    <property type="entry name" value="Butyryl-CoA Dehydrogenase, subunit A, domain 2"/>
    <property type="match status" value="1"/>
</dbReference>
<comment type="cofactor">
    <cofactor evidence="1 6">
        <name>FAD</name>
        <dbReference type="ChEBI" id="CHEBI:57692"/>
    </cofactor>
</comment>
<sequence length="374" mass="39953">MSFVLNDEEQMLRDSARSFLSETAPVTAFRKLRDENNPDGFSRDLWSSMAEMGWTGILVEEDHGGADFGVFAAGLLLQEMGRTLTPSPFLSTAVLAATALRVAGSDAQKAKWLPKIVSGETVIGFAVDERARHNPDSINTTAKKQGNGLVLNGTKRFVANGAAADAVIVVARNEDGAPCLVLVDCNQKGVTRKARRTVDSHLPADFTFEDVALDGDALLDGADNTEGALKHILDVGRACVAAESLGVAEQAFDVTIDYIKEREQFGVPIASFQGLQHRAAHLLSEIEMARSIVMKALRTLDETPSQAPIWAAAAKAKATAVSRLATSEGIQMFGGVGMTDEYDIGLYYKRAQAAGEFLGDDAWGAGQVAKLSGY</sequence>
<dbReference type="CDD" id="cd00567">
    <property type="entry name" value="ACAD"/>
    <property type="match status" value="1"/>
</dbReference>
<name>A0A3T0EB18_9PROT</name>
<dbReference type="InterPro" id="IPR037069">
    <property type="entry name" value="AcylCoA_DH/ox_N_sf"/>
</dbReference>
<comment type="similarity">
    <text evidence="2 6">Belongs to the acyl-CoA dehydrogenase family.</text>
</comment>
<dbReference type="PANTHER" id="PTHR43884:SF20">
    <property type="entry name" value="ACYL-COA DEHYDROGENASE FADE28"/>
    <property type="match status" value="1"/>
</dbReference>
<gene>
    <name evidence="10" type="ORF">X907_1827</name>
</gene>
<dbReference type="AlphaFoldDB" id="A0A3T0EB18"/>
<dbReference type="Gene3D" id="1.20.140.10">
    <property type="entry name" value="Butyryl-CoA Dehydrogenase, subunit A, domain 3"/>
    <property type="match status" value="1"/>
</dbReference>
<dbReference type="OrthoDB" id="7328575at2"/>
<dbReference type="SUPFAM" id="SSF56645">
    <property type="entry name" value="Acyl-CoA dehydrogenase NM domain-like"/>
    <property type="match status" value="1"/>
</dbReference>
<keyword evidence="11" id="KW-1185">Reference proteome</keyword>
<evidence type="ECO:0000256" key="1">
    <source>
        <dbReference type="ARBA" id="ARBA00001974"/>
    </source>
</evidence>
<dbReference type="InterPro" id="IPR009100">
    <property type="entry name" value="AcylCoA_DH/oxidase_NM_dom_sf"/>
</dbReference>
<evidence type="ECO:0000259" key="8">
    <source>
        <dbReference type="Pfam" id="PF02770"/>
    </source>
</evidence>
<dbReference type="Pfam" id="PF02770">
    <property type="entry name" value="Acyl-CoA_dh_M"/>
    <property type="match status" value="1"/>
</dbReference>
<dbReference type="Proteomes" id="UP000286954">
    <property type="component" value="Chromosome"/>
</dbReference>
<dbReference type="InterPro" id="IPR046373">
    <property type="entry name" value="Acyl-CoA_Oxase/DH_mid-dom_sf"/>
</dbReference>
<dbReference type="PANTHER" id="PTHR43884">
    <property type="entry name" value="ACYL-COA DEHYDROGENASE"/>
    <property type="match status" value="1"/>
</dbReference>
<dbReference type="InterPro" id="IPR006091">
    <property type="entry name" value="Acyl-CoA_Oxase/DH_mid-dom"/>
</dbReference>
<organism evidence="10 11">
    <name type="scientific">Glycocaulis alkaliphilus</name>
    <dbReference type="NCBI Taxonomy" id="1434191"/>
    <lineage>
        <taxon>Bacteria</taxon>
        <taxon>Pseudomonadati</taxon>
        <taxon>Pseudomonadota</taxon>
        <taxon>Alphaproteobacteria</taxon>
        <taxon>Maricaulales</taxon>
        <taxon>Maricaulaceae</taxon>
        <taxon>Glycocaulis</taxon>
    </lineage>
</organism>
<dbReference type="GO" id="GO:0003995">
    <property type="term" value="F:acyl-CoA dehydrogenase activity"/>
    <property type="evidence" value="ECO:0007669"/>
    <property type="project" value="TreeGrafter"/>
</dbReference>
<dbReference type="InterPro" id="IPR036250">
    <property type="entry name" value="AcylCo_DH-like_C"/>
</dbReference>
<dbReference type="InterPro" id="IPR009075">
    <property type="entry name" value="AcylCo_DH/oxidase_C"/>
</dbReference>
<feature type="domain" description="Acyl-CoA dehydrogenase/oxidase C-terminal" evidence="7">
    <location>
        <begin position="231"/>
        <end position="369"/>
    </location>
</feature>
<feature type="domain" description="Acyl-CoA oxidase/dehydrogenase middle" evidence="8">
    <location>
        <begin position="131"/>
        <end position="210"/>
    </location>
</feature>
<dbReference type="SUPFAM" id="SSF47203">
    <property type="entry name" value="Acyl-CoA dehydrogenase C-terminal domain-like"/>
    <property type="match status" value="1"/>
</dbReference>
<dbReference type="Gene3D" id="1.10.540.10">
    <property type="entry name" value="Acyl-CoA dehydrogenase/oxidase, N-terminal domain"/>
    <property type="match status" value="1"/>
</dbReference>